<dbReference type="Pfam" id="PF11578">
    <property type="entry name" value="DUF3237"/>
    <property type="match status" value="1"/>
</dbReference>
<evidence type="ECO:0000313" key="1">
    <source>
        <dbReference type="EMBL" id="OBA22485.1"/>
    </source>
</evidence>
<keyword evidence="2" id="KW-1185">Reference proteome</keyword>
<name>A0A1A0HET5_9ASCO</name>
<dbReference type="AlphaFoldDB" id="A0A1A0HET5"/>
<dbReference type="OrthoDB" id="2544694at2759"/>
<dbReference type="EMBL" id="LXTC01000002">
    <property type="protein sequence ID" value="OBA22485.1"/>
    <property type="molecule type" value="Genomic_DNA"/>
</dbReference>
<comment type="caution">
    <text evidence="1">The sequence shown here is derived from an EMBL/GenBank/DDBJ whole genome shotgun (WGS) entry which is preliminary data.</text>
</comment>
<proteinExistence type="predicted"/>
<organism evidence="1 2">
    <name type="scientific">Metschnikowia bicuspidata var. bicuspidata NRRL YB-4993</name>
    <dbReference type="NCBI Taxonomy" id="869754"/>
    <lineage>
        <taxon>Eukaryota</taxon>
        <taxon>Fungi</taxon>
        <taxon>Dikarya</taxon>
        <taxon>Ascomycota</taxon>
        <taxon>Saccharomycotina</taxon>
        <taxon>Pichiomycetes</taxon>
        <taxon>Metschnikowiaceae</taxon>
        <taxon>Metschnikowia</taxon>
    </lineage>
</organism>
<sequence>MSAIPATPKLVPVFSMKLQLLGAPQALFTDSSKKAVSNMAIVATGQITTIKNDLGFELDVFDMAGYDNITAHLEKGYNELDAHIHGKTSAGEDIRVDYYGISQSLPGLDAVLAGKATSHSFEDSYLTNSPRFSFTAPPPENLKWLEKENLIGKGHFLVEDEKVFVEYFVYVVR</sequence>
<dbReference type="RefSeq" id="XP_018712981.1">
    <property type="nucleotide sequence ID" value="XM_018857289.1"/>
</dbReference>
<accession>A0A1A0HET5</accession>
<dbReference type="GeneID" id="30030265"/>
<evidence type="ECO:0000313" key="2">
    <source>
        <dbReference type="Proteomes" id="UP000092555"/>
    </source>
</evidence>
<dbReference type="STRING" id="869754.A0A1A0HET5"/>
<gene>
    <name evidence="1" type="ORF">METBIDRAFT_40579</name>
</gene>
<dbReference type="Proteomes" id="UP000092555">
    <property type="component" value="Unassembled WGS sequence"/>
</dbReference>
<dbReference type="Gene3D" id="2.40.160.20">
    <property type="match status" value="1"/>
</dbReference>
<protein>
    <submittedName>
        <fullName evidence="1">Uncharacterized protein</fullName>
    </submittedName>
</protein>
<reference evidence="1 2" key="1">
    <citation type="submission" date="2016-05" db="EMBL/GenBank/DDBJ databases">
        <title>Comparative genomics of biotechnologically important yeasts.</title>
        <authorList>
            <consortium name="DOE Joint Genome Institute"/>
            <person name="Riley R."/>
            <person name="Haridas S."/>
            <person name="Wolfe K.H."/>
            <person name="Lopes M.R."/>
            <person name="Hittinger C.T."/>
            <person name="Goker M."/>
            <person name="Salamov A."/>
            <person name="Wisecaver J."/>
            <person name="Long T.M."/>
            <person name="Aerts A.L."/>
            <person name="Barry K."/>
            <person name="Choi C."/>
            <person name="Clum A."/>
            <person name="Coughlan A.Y."/>
            <person name="Deshpande S."/>
            <person name="Douglass A.P."/>
            <person name="Hanson S.J."/>
            <person name="Klenk H.-P."/>
            <person name="LaButti K."/>
            <person name="Lapidus A."/>
            <person name="Lindquist E."/>
            <person name="Lipzen A."/>
            <person name="Meier-kolthoff J.P."/>
            <person name="Ohm R.A."/>
            <person name="Otillar R.P."/>
            <person name="Pangilinan J."/>
            <person name="Peng Y."/>
            <person name="Rokas A."/>
            <person name="Rosa C.A."/>
            <person name="Scheuner C."/>
            <person name="Sibirny A.A."/>
            <person name="Slot J.C."/>
            <person name="Stielow J.B."/>
            <person name="Sun H."/>
            <person name="Kurtzman C.P."/>
            <person name="Blackwell M."/>
            <person name="Grigoriev I.V."/>
            <person name="Jeffries T.W."/>
        </authorList>
    </citation>
    <scope>NUCLEOTIDE SEQUENCE [LARGE SCALE GENOMIC DNA]</scope>
    <source>
        <strain evidence="1 2">NRRL YB-4993</strain>
    </source>
</reference>